<gene>
    <name evidence="2" type="ORF">ASPWEDRAFT_69350</name>
</gene>
<dbReference type="EMBL" id="KV878212">
    <property type="protein sequence ID" value="OJJ36136.1"/>
    <property type="molecule type" value="Genomic_DNA"/>
</dbReference>
<evidence type="ECO:0000256" key="1">
    <source>
        <dbReference type="PROSITE-ProRule" id="PRU00023"/>
    </source>
</evidence>
<keyword evidence="1" id="KW-0040">ANK repeat</keyword>
<sequence length="107" mass="11923">MQMKMMKTSIYRIRFSTLCKILLNVNMNGGEHTYSLHAACAKSNIELVQLVLEYGADSDIKGHGIGNTLYAAYSKGQSKRLHLLLQYGANPNVHEEFLGSTFHSACQ</sequence>
<dbReference type="Proteomes" id="UP000184383">
    <property type="component" value="Unassembled WGS sequence"/>
</dbReference>
<dbReference type="VEuPathDB" id="FungiDB:ASPWEDRAFT_69350"/>
<dbReference type="GeneID" id="63754889"/>
<dbReference type="STRING" id="1073089.A0A1L9RMH6"/>
<proteinExistence type="predicted"/>
<protein>
    <submittedName>
        <fullName evidence="2">Uncharacterized protein</fullName>
    </submittedName>
</protein>
<dbReference type="AlphaFoldDB" id="A0A1L9RMH6"/>
<dbReference type="InterPro" id="IPR002110">
    <property type="entry name" value="Ankyrin_rpt"/>
</dbReference>
<dbReference type="InterPro" id="IPR036770">
    <property type="entry name" value="Ankyrin_rpt-contain_sf"/>
</dbReference>
<dbReference type="PROSITE" id="PS50088">
    <property type="entry name" value="ANK_REPEAT"/>
    <property type="match status" value="1"/>
</dbReference>
<evidence type="ECO:0000313" key="2">
    <source>
        <dbReference type="EMBL" id="OJJ36136.1"/>
    </source>
</evidence>
<dbReference type="Gene3D" id="1.25.40.20">
    <property type="entry name" value="Ankyrin repeat-containing domain"/>
    <property type="match status" value="1"/>
</dbReference>
<dbReference type="OrthoDB" id="4160321at2759"/>
<accession>A0A1L9RMH6</accession>
<reference evidence="3" key="1">
    <citation type="journal article" date="2017" name="Genome Biol.">
        <title>Comparative genomics reveals high biological diversity and specific adaptations in the industrially and medically important fungal genus Aspergillus.</title>
        <authorList>
            <person name="de Vries R.P."/>
            <person name="Riley R."/>
            <person name="Wiebenga A."/>
            <person name="Aguilar-Osorio G."/>
            <person name="Amillis S."/>
            <person name="Uchima C.A."/>
            <person name="Anderluh G."/>
            <person name="Asadollahi M."/>
            <person name="Askin M."/>
            <person name="Barry K."/>
            <person name="Battaglia E."/>
            <person name="Bayram O."/>
            <person name="Benocci T."/>
            <person name="Braus-Stromeyer S.A."/>
            <person name="Caldana C."/>
            <person name="Canovas D."/>
            <person name="Cerqueira G.C."/>
            <person name="Chen F."/>
            <person name="Chen W."/>
            <person name="Choi C."/>
            <person name="Clum A."/>
            <person name="Dos Santos R.A."/>
            <person name="Damasio A.R."/>
            <person name="Diallinas G."/>
            <person name="Emri T."/>
            <person name="Fekete E."/>
            <person name="Flipphi M."/>
            <person name="Freyberg S."/>
            <person name="Gallo A."/>
            <person name="Gournas C."/>
            <person name="Habgood R."/>
            <person name="Hainaut M."/>
            <person name="Harispe M.L."/>
            <person name="Henrissat B."/>
            <person name="Hilden K.S."/>
            <person name="Hope R."/>
            <person name="Hossain A."/>
            <person name="Karabika E."/>
            <person name="Karaffa L."/>
            <person name="Karanyi Z."/>
            <person name="Krasevec N."/>
            <person name="Kuo A."/>
            <person name="Kusch H."/>
            <person name="LaButti K."/>
            <person name="Lagendijk E.L."/>
            <person name="Lapidus A."/>
            <person name="Levasseur A."/>
            <person name="Lindquist E."/>
            <person name="Lipzen A."/>
            <person name="Logrieco A.F."/>
            <person name="MacCabe A."/>
            <person name="Maekelae M.R."/>
            <person name="Malavazi I."/>
            <person name="Melin P."/>
            <person name="Meyer V."/>
            <person name="Mielnichuk N."/>
            <person name="Miskei M."/>
            <person name="Molnar A.P."/>
            <person name="Mule G."/>
            <person name="Ngan C.Y."/>
            <person name="Orejas M."/>
            <person name="Orosz E."/>
            <person name="Ouedraogo J.P."/>
            <person name="Overkamp K.M."/>
            <person name="Park H.-S."/>
            <person name="Perrone G."/>
            <person name="Piumi F."/>
            <person name="Punt P.J."/>
            <person name="Ram A.F."/>
            <person name="Ramon A."/>
            <person name="Rauscher S."/>
            <person name="Record E."/>
            <person name="Riano-Pachon D.M."/>
            <person name="Robert V."/>
            <person name="Roehrig J."/>
            <person name="Ruller R."/>
            <person name="Salamov A."/>
            <person name="Salih N.S."/>
            <person name="Samson R.A."/>
            <person name="Sandor E."/>
            <person name="Sanguinetti M."/>
            <person name="Schuetze T."/>
            <person name="Sepcic K."/>
            <person name="Shelest E."/>
            <person name="Sherlock G."/>
            <person name="Sophianopoulou V."/>
            <person name="Squina F.M."/>
            <person name="Sun H."/>
            <person name="Susca A."/>
            <person name="Todd R.B."/>
            <person name="Tsang A."/>
            <person name="Unkles S.E."/>
            <person name="van de Wiele N."/>
            <person name="van Rossen-Uffink D."/>
            <person name="Oliveira J.V."/>
            <person name="Vesth T.C."/>
            <person name="Visser J."/>
            <person name="Yu J.-H."/>
            <person name="Zhou M."/>
            <person name="Andersen M.R."/>
            <person name="Archer D.B."/>
            <person name="Baker S.E."/>
            <person name="Benoit I."/>
            <person name="Brakhage A.A."/>
            <person name="Braus G.H."/>
            <person name="Fischer R."/>
            <person name="Frisvad J.C."/>
            <person name="Goldman G.H."/>
            <person name="Houbraken J."/>
            <person name="Oakley B."/>
            <person name="Pocsi I."/>
            <person name="Scazzocchio C."/>
            <person name="Seiboth B."/>
            <person name="vanKuyk P.A."/>
            <person name="Wortman J."/>
            <person name="Dyer P.S."/>
            <person name="Grigoriev I.V."/>
        </authorList>
    </citation>
    <scope>NUCLEOTIDE SEQUENCE [LARGE SCALE GENOMIC DNA]</scope>
    <source>
        <strain evidence="3">DTO 134E9</strain>
    </source>
</reference>
<name>A0A1L9RMH6_ASPWE</name>
<organism evidence="2 3">
    <name type="scientific">Aspergillus wentii DTO 134E9</name>
    <dbReference type="NCBI Taxonomy" id="1073089"/>
    <lineage>
        <taxon>Eukaryota</taxon>
        <taxon>Fungi</taxon>
        <taxon>Dikarya</taxon>
        <taxon>Ascomycota</taxon>
        <taxon>Pezizomycotina</taxon>
        <taxon>Eurotiomycetes</taxon>
        <taxon>Eurotiomycetidae</taxon>
        <taxon>Eurotiales</taxon>
        <taxon>Aspergillaceae</taxon>
        <taxon>Aspergillus</taxon>
        <taxon>Aspergillus subgen. Cremei</taxon>
    </lineage>
</organism>
<dbReference type="Pfam" id="PF12796">
    <property type="entry name" value="Ank_2"/>
    <property type="match status" value="1"/>
</dbReference>
<evidence type="ECO:0000313" key="3">
    <source>
        <dbReference type="Proteomes" id="UP000184383"/>
    </source>
</evidence>
<feature type="repeat" description="ANK" evidence="1">
    <location>
        <begin position="31"/>
        <end position="63"/>
    </location>
</feature>
<dbReference type="PROSITE" id="PS50297">
    <property type="entry name" value="ANK_REP_REGION"/>
    <property type="match status" value="1"/>
</dbReference>
<keyword evidence="3" id="KW-1185">Reference proteome</keyword>
<dbReference type="SUPFAM" id="SSF48403">
    <property type="entry name" value="Ankyrin repeat"/>
    <property type="match status" value="1"/>
</dbReference>
<dbReference type="RefSeq" id="XP_040689812.1">
    <property type="nucleotide sequence ID" value="XM_040839041.1"/>
</dbReference>